<dbReference type="GO" id="GO:0005507">
    <property type="term" value="F:copper ion binding"/>
    <property type="evidence" value="ECO:0007669"/>
    <property type="project" value="InterPro"/>
</dbReference>
<feature type="chain" id="PRO_5043437091" evidence="5">
    <location>
        <begin position="21"/>
        <end position="160"/>
    </location>
</feature>
<reference evidence="7" key="1">
    <citation type="submission" date="2022-06" db="EMBL/GenBank/DDBJ databases">
        <title>New Polynucleobacter species.</title>
        <authorList>
            <person name="Hahn M.W."/>
        </authorList>
    </citation>
    <scope>NUCLEOTIDE SEQUENCE</scope>
    <source>
        <strain evidence="7">UK-FUSCHL-C3</strain>
    </source>
</reference>
<protein>
    <submittedName>
        <fullName evidence="7">Cupredoxin family protein</fullName>
    </submittedName>
</protein>
<comment type="subcellular location">
    <subcellularLocation>
        <location evidence="1">Periplasm</location>
    </subcellularLocation>
</comment>
<dbReference type="PANTHER" id="PTHR38439">
    <property type="entry name" value="AURACYANIN-B"/>
    <property type="match status" value="1"/>
</dbReference>
<evidence type="ECO:0000313" key="7">
    <source>
        <dbReference type="EMBL" id="XCC57046.1"/>
    </source>
</evidence>
<feature type="domain" description="Blue (type 1) copper" evidence="6">
    <location>
        <begin position="57"/>
        <end position="160"/>
    </location>
</feature>
<dbReference type="InterPro" id="IPR008972">
    <property type="entry name" value="Cupredoxin"/>
</dbReference>
<keyword evidence="5" id="KW-0732">Signal</keyword>
<dbReference type="Pfam" id="PF00127">
    <property type="entry name" value="Copper-bind"/>
    <property type="match status" value="1"/>
</dbReference>
<keyword evidence="2" id="KW-0479">Metal-binding</keyword>
<dbReference type="InterPro" id="IPR000923">
    <property type="entry name" value="BlueCu_1"/>
</dbReference>
<dbReference type="GO" id="GO:0042597">
    <property type="term" value="C:periplasmic space"/>
    <property type="evidence" value="ECO:0007669"/>
    <property type="project" value="UniProtKB-SubCell"/>
</dbReference>
<feature type="signal peptide" evidence="5">
    <location>
        <begin position="1"/>
        <end position="20"/>
    </location>
</feature>
<evidence type="ECO:0000256" key="2">
    <source>
        <dbReference type="ARBA" id="ARBA00022723"/>
    </source>
</evidence>
<dbReference type="GO" id="GO:0009055">
    <property type="term" value="F:electron transfer activity"/>
    <property type="evidence" value="ECO:0007669"/>
    <property type="project" value="InterPro"/>
</dbReference>
<dbReference type="RefSeq" id="WP_353438066.1">
    <property type="nucleotide sequence ID" value="NZ_CP099959.1"/>
</dbReference>
<keyword evidence="4" id="KW-0186">Copper</keyword>
<dbReference type="EMBL" id="CP099959">
    <property type="protein sequence ID" value="XCC57046.1"/>
    <property type="molecule type" value="Genomic_DNA"/>
</dbReference>
<accession>A0AAU8A185</accession>
<dbReference type="PANTHER" id="PTHR38439:SF3">
    <property type="entry name" value="COPPER-RESISTANT CUPROPROTEIN COPI"/>
    <property type="match status" value="1"/>
</dbReference>
<proteinExistence type="predicted"/>
<dbReference type="InterPro" id="IPR050845">
    <property type="entry name" value="Cu-binding_ET"/>
</dbReference>
<dbReference type="Gene3D" id="2.60.40.420">
    <property type="entry name" value="Cupredoxins - blue copper proteins"/>
    <property type="match status" value="1"/>
</dbReference>
<evidence type="ECO:0000256" key="5">
    <source>
        <dbReference type="SAM" id="SignalP"/>
    </source>
</evidence>
<dbReference type="AlphaFoldDB" id="A0AAU8A185"/>
<evidence type="ECO:0000256" key="3">
    <source>
        <dbReference type="ARBA" id="ARBA00022764"/>
    </source>
</evidence>
<keyword evidence="3" id="KW-0574">Periplasm</keyword>
<gene>
    <name evidence="7" type="ORF">NKE59_05950</name>
</gene>
<dbReference type="CDD" id="cd04211">
    <property type="entry name" value="Cupredoxin_like_2"/>
    <property type="match status" value="1"/>
</dbReference>
<dbReference type="SUPFAM" id="SSF49503">
    <property type="entry name" value="Cupredoxins"/>
    <property type="match status" value="1"/>
</dbReference>
<evidence type="ECO:0000256" key="1">
    <source>
        <dbReference type="ARBA" id="ARBA00004418"/>
    </source>
</evidence>
<organism evidence="7">
    <name type="scientific">Polynucleobacter sp. UK-FUSCHL-C3</name>
    <dbReference type="NCBI Taxonomy" id="2955208"/>
    <lineage>
        <taxon>Bacteria</taxon>
        <taxon>Pseudomonadati</taxon>
        <taxon>Pseudomonadota</taxon>
        <taxon>Betaproteobacteria</taxon>
        <taxon>Burkholderiales</taxon>
        <taxon>Burkholderiaceae</taxon>
        <taxon>Polynucleobacter</taxon>
    </lineage>
</organism>
<evidence type="ECO:0000256" key="4">
    <source>
        <dbReference type="ARBA" id="ARBA00023008"/>
    </source>
</evidence>
<evidence type="ECO:0000259" key="6">
    <source>
        <dbReference type="Pfam" id="PF00127"/>
    </source>
</evidence>
<name>A0AAU8A185_9BURK</name>
<sequence>MKTKIILAAIGLTLAQFSFAHSEQHAKKPNQPANFIQEEWGIGANKKEVSRTIVIKMTDKMRFSPEKLDVRLGETIRFEVKNDGKVMHEMVIGTKPILDKHAELMLKNPNMEHDEPYMAHVSPGKTGEIIWKFNRKGNFDFACLMAGHYQAGMIGKIEVK</sequence>